<keyword evidence="2" id="KW-1185">Reference proteome</keyword>
<reference evidence="1 2" key="1">
    <citation type="submission" date="2020-08" db="EMBL/GenBank/DDBJ databases">
        <title>Genomic Encyclopedia of Type Strains, Phase IV (KMG-IV): sequencing the most valuable type-strain genomes for metagenomic binning, comparative biology and taxonomic classification.</title>
        <authorList>
            <person name="Goeker M."/>
        </authorList>
    </citation>
    <scope>NUCLEOTIDE SEQUENCE [LARGE SCALE GENOMIC DNA]</scope>
    <source>
        <strain evidence="1 2">YIM 65646</strain>
    </source>
</reference>
<protein>
    <submittedName>
        <fullName evidence="1">Dephospho-CoA kinase</fullName>
    </submittedName>
</protein>
<evidence type="ECO:0000313" key="1">
    <source>
        <dbReference type="EMBL" id="MBB6037105.1"/>
    </source>
</evidence>
<sequence length="158" mass="16953">MARVLLTGMSGVGKSTVLAALAARGHRTVDADGDDWSHWGTGPDGEPDWMWREDRMAALLEGTPDVFVAGTSVNQGGFYDRFERVILLSAPADVMLERIAARTNNPYGKTPEQRADILRNLAEVEPLLRGGADVEIDTTPPVEDVVAAVLAAVGSQPR</sequence>
<accession>A0A841FM74</accession>
<proteinExistence type="predicted"/>
<comment type="caution">
    <text evidence="1">The sequence shown here is derived from an EMBL/GenBank/DDBJ whole genome shotgun (WGS) entry which is preliminary data.</text>
</comment>
<dbReference type="RefSeq" id="WP_184789929.1">
    <property type="nucleotide sequence ID" value="NZ_BONT01000071.1"/>
</dbReference>
<dbReference type="EMBL" id="JACHGT010000011">
    <property type="protein sequence ID" value="MBB6037105.1"/>
    <property type="molecule type" value="Genomic_DNA"/>
</dbReference>
<keyword evidence="1" id="KW-0418">Kinase</keyword>
<dbReference type="Gene3D" id="3.40.50.300">
    <property type="entry name" value="P-loop containing nucleotide triphosphate hydrolases"/>
    <property type="match status" value="1"/>
</dbReference>
<dbReference type="InterPro" id="IPR027417">
    <property type="entry name" value="P-loop_NTPase"/>
</dbReference>
<organism evidence="1 2">
    <name type="scientific">Phytomonospora endophytica</name>
    <dbReference type="NCBI Taxonomy" id="714109"/>
    <lineage>
        <taxon>Bacteria</taxon>
        <taxon>Bacillati</taxon>
        <taxon>Actinomycetota</taxon>
        <taxon>Actinomycetes</taxon>
        <taxon>Micromonosporales</taxon>
        <taxon>Micromonosporaceae</taxon>
        <taxon>Phytomonospora</taxon>
    </lineage>
</organism>
<dbReference type="Proteomes" id="UP000548476">
    <property type="component" value="Unassembled WGS sequence"/>
</dbReference>
<keyword evidence="1" id="KW-0808">Transferase</keyword>
<gene>
    <name evidence="1" type="ORF">HNR73_004978</name>
</gene>
<dbReference type="SUPFAM" id="SSF52540">
    <property type="entry name" value="P-loop containing nucleoside triphosphate hydrolases"/>
    <property type="match status" value="1"/>
</dbReference>
<name>A0A841FM74_9ACTN</name>
<dbReference type="Pfam" id="PF13238">
    <property type="entry name" value="AAA_18"/>
    <property type="match status" value="1"/>
</dbReference>
<dbReference type="AlphaFoldDB" id="A0A841FM74"/>
<dbReference type="GO" id="GO:0016301">
    <property type="term" value="F:kinase activity"/>
    <property type="evidence" value="ECO:0007669"/>
    <property type="project" value="UniProtKB-KW"/>
</dbReference>
<evidence type="ECO:0000313" key="2">
    <source>
        <dbReference type="Proteomes" id="UP000548476"/>
    </source>
</evidence>